<evidence type="ECO:0000256" key="1">
    <source>
        <dbReference type="ARBA" id="ARBA00004477"/>
    </source>
</evidence>
<evidence type="ECO:0000256" key="3">
    <source>
        <dbReference type="ARBA" id="ARBA00022502"/>
    </source>
</evidence>
<evidence type="ECO:0000256" key="6">
    <source>
        <dbReference type="ARBA" id="ARBA00022989"/>
    </source>
</evidence>
<reference evidence="9 10" key="1">
    <citation type="submission" date="2023-08" db="EMBL/GenBank/DDBJ databases">
        <authorList>
            <person name="Palmer J.M."/>
        </authorList>
    </citation>
    <scope>NUCLEOTIDE SEQUENCE [LARGE SCALE GENOMIC DNA]</scope>
    <source>
        <strain evidence="9 10">TWF481</strain>
    </source>
</reference>
<dbReference type="GO" id="GO:0005789">
    <property type="term" value="C:endoplasmic reticulum membrane"/>
    <property type="evidence" value="ECO:0007669"/>
    <property type="project" value="UniProtKB-SubCell"/>
</dbReference>
<sequence>MASMADRSGIAENIRHAHPIVLLGALYATFTSLVNDPPTLLLQLLPVTIGIQIIHASTCLGNSGGSKVATASGNKKKAKSASKAKSEDMGSNVLAAFFSLFLALLIGTPAAFIVIVLLGAPITADLSHTVLCAAHLSVLAGLPLVYSYYVQGLKWRDIVSLNLPMDEVYGGALGACLGAWLGAVPIPLDWDRDWQRWPVTIVVGIYAGYAVGRLGGLALIGKVARFN</sequence>
<dbReference type="AlphaFoldDB" id="A0AAV9WET5"/>
<keyword evidence="5" id="KW-0256">Endoplasmic reticulum</keyword>
<keyword evidence="7 8" id="KW-0472">Membrane</keyword>
<gene>
    <name evidence="9" type="primary">GPI11</name>
    <name evidence="9" type="ORF">TWF481_005750</name>
</gene>
<protein>
    <submittedName>
        <fullName evidence="9">Glycosylphosphatidylinositol (GPI) anchor assembly protein</fullName>
    </submittedName>
</protein>
<evidence type="ECO:0000256" key="5">
    <source>
        <dbReference type="ARBA" id="ARBA00022824"/>
    </source>
</evidence>
<evidence type="ECO:0000313" key="9">
    <source>
        <dbReference type="EMBL" id="KAK6507308.1"/>
    </source>
</evidence>
<accession>A0AAV9WET5</accession>
<dbReference type="InterPro" id="IPR009580">
    <property type="entry name" value="GPI_biosynthesis_protein_Pig-F"/>
</dbReference>
<dbReference type="GO" id="GO:0006506">
    <property type="term" value="P:GPI anchor biosynthetic process"/>
    <property type="evidence" value="ECO:0007669"/>
    <property type="project" value="UniProtKB-KW"/>
</dbReference>
<evidence type="ECO:0000256" key="4">
    <source>
        <dbReference type="ARBA" id="ARBA00022692"/>
    </source>
</evidence>
<proteinExistence type="predicted"/>
<dbReference type="Proteomes" id="UP001370758">
    <property type="component" value="Unassembled WGS sequence"/>
</dbReference>
<evidence type="ECO:0000256" key="2">
    <source>
        <dbReference type="ARBA" id="ARBA00004687"/>
    </source>
</evidence>
<feature type="transmembrane region" description="Helical" evidence="8">
    <location>
        <begin position="168"/>
        <end position="188"/>
    </location>
</feature>
<dbReference type="Pfam" id="PF06699">
    <property type="entry name" value="PIG-F"/>
    <property type="match status" value="1"/>
</dbReference>
<feature type="transmembrane region" description="Helical" evidence="8">
    <location>
        <begin position="200"/>
        <end position="220"/>
    </location>
</feature>
<keyword evidence="10" id="KW-1185">Reference proteome</keyword>
<keyword evidence="6 8" id="KW-1133">Transmembrane helix</keyword>
<name>A0AAV9WET5_9PEZI</name>
<dbReference type="EMBL" id="JAVHJL010000003">
    <property type="protein sequence ID" value="KAK6507308.1"/>
    <property type="molecule type" value="Genomic_DNA"/>
</dbReference>
<feature type="transmembrane region" description="Helical" evidence="8">
    <location>
        <begin position="126"/>
        <end position="148"/>
    </location>
</feature>
<comment type="pathway">
    <text evidence="2">Glycolipid biosynthesis; glycosylphosphatidylinositol-anchor biosynthesis.</text>
</comment>
<organism evidence="9 10">
    <name type="scientific">Arthrobotrys musiformis</name>
    <dbReference type="NCBI Taxonomy" id="47236"/>
    <lineage>
        <taxon>Eukaryota</taxon>
        <taxon>Fungi</taxon>
        <taxon>Dikarya</taxon>
        <taxon>Ascomycota</taxon>
        <taxon>Pezizomycotina</taxon>
        <taxon>Orbiliomycetes</taxon>
        <taxon>Orbiliales</taxon>
        <taxon>Orbiliaceae</taxon>
        <taxon>Arthrobotrys</taxon>
    </lineage>
</organism>
<evidence type="ECO:0000256" key="7">
    <source>
        <dbReference type="ARBA" id="ARBA00023136"/>
    </source>
</evidence>
<keyword evidence="4 8" id="KW-0812">Transmembrane</keyword>
<feature type="transmembrane region" description="Helical" evidence="8">
    <location>
        <begin position="93"/>
        <end position="120"/>
    </location>
</feature>
<evidence type="ECO:0000256" key="8">
    <source>
        <dbReference type="SAM" id="Phobius"/>
    </source>
</evidence>
<evidence type="ECO:0000313" key="10">
    <source>
        <dbReference type="Proteomes" id="UP001370758"/>
    </source>
</evidence>
<keyword evidence="3" id="KW-0337">GPI-anchor biosynthesis</keyword>
<comment type="subcellular location">
    <subcellularLocation>
        <location evidence="1">Endoplasmic reticulum membrane</location>
        <topology evidence="1">Multi-pass membrane protein</topology>
    </subcellularLocation>
</comment>
<comment type="caution">
    <text evidence="9">The sequence shown here is derived from an EMBL/GenBank/DDBJ whole genome shotgun (WGS) entry which is preliminary data.</text>
</comment>